<comment type="catalytic activity">
    <reaction evidence="4">
        <text>a 2'-deoxyribonucleoside 5'-triphosphate + H2O = a 2'-deoxyribonucleoside 5'-phosphate + diphosphate + H(+)</text>
        <dbReference type="Rhea" id="RHEA:44644"/>
        <dbReference type="ChEBI" id="CHEBI:15377"/>
        <dbReference type="ChEBI" id="CHEBI:15378"/>
        <dbReference type="ChEBI" id="CHEBI:33019"/>
        <dbReference type="ChEBI" id="CHEBI:61560"/>
        <dbReference type="ChEBI" id="CHEBI:65317"/>
        <dbReference type="EC" id="3.6.1.9"/>
    </reaction>
</comment>
<dbReference type="InterPro" id="IPR003697">
    <property type="entry name" value="Maf-like"/>
</dbReference>
<dbReference type="GO" id="GO:0047429">
    <property type="term" value="F:nucleoside triphosphate diphosphatase activity"/>
    <property type="evidence" value="ECO:0007669"/>
    <property type="project" value="UniProtKB-EC"/>
</dbReference>
<dbReference type="Proteomes" id="UP000306825">
    <property type="component" value="Chromosome"/>
</dbReference>
<dbReference type="HAMAP" id="MF_00528">
    <property type="entry name" value="Maf"/>
    <property type="match status" value="1"/>
</dbReference>
<dbReference type="NCBIfam" id="NF003141">
    <property type="entry name" value="PRK04056.1"/>
    <property type="match status" value="1"/>
</dbReference>
<evidence type="ECO:0000313" key="8">
    <source>
        <dbReference type="Proteomes" id="UP000306825"/>
    </source>
</evidence>
<evidence type="ECO:0000313" key="7">
    <source>
        <dbReference type="Proteomes" id="UP000003288"/>
    </source>
</evidence>
<gene>
    <name evidence="5" type="primary">maf</name>
    <name evidence="5" type="ORF">CMTB2_08960</name>
    <name evidence="6" type="ORF">FE773_00400</name>
</gene>
<dbReference type="AlphaFoldDB" id="A0AAI9AGU6"/>
<sequence length="185" mass="21331">MLLLCSGSKTRAHLLKKYGINFIQKSCDFDEESVKTNDPYEFVTLVSLGKFKKCLECFKNYDIVAADTVVSDGKHILRKAKNKEEAREILLKQSGKEIKIITSMWVLYKEKVYGRVDETIYEFRKFDNNDLEEYLDSDEWQGKAGACMVEGFCKKYIEKVKGYESTAMGLCIEELLKIIGEENVN</sequence>
<dbReference type="GO" id="GO:0009117">
    <property type="term" value="P:nucleotide metabolic process"/>
    <property type="evidence" value="ECO:0007669"/>
    <property type="project" value="UniProtKB-KW"/>
</dbReference>
<keyword evidence="2 4" id="KW-0378">Hydrolase</keyword>
<dbReference type="SUPFAM" id="SSF52972">
    <property type="entry name" value="ITPase-like"/>
    <property type="match status" value="1"/>
</dbReference>
<accession>A0AAI9AGU6</accession>
<comment type="catalytic activity">
    <reaction evidence="4">
        <text>a ribonucleoside 5'-triphosphate + H2O = a ribonucleoside 5'-phosphate + diphosphate + H(+)</text>
        <dbReference type="Rhea" id="RHEA:23996"/>
        <dbReference type="ChEBI" id="CHEBI:15377"/>
        <dbReference type="ChEBI" id="CHEBI:15378"/>
        <dbReference type="ChEBI" id="CHEBI:33019"/>
        <dbReference type="ChEBI" id="CHEBI:58043"/>
        <dbReference type="ChEBI" id="CHEBI:61557"/>
        <dbReference type="EC" id="3.6.1.9"/>
    </reaction>
</comment>
<feature type="active site" description="Proton acceptor" evidence="4">
    <location>
        <position position="67"/>
    </location>
</feature>
<comment type="similarity">
    <text evidence="4">Belongs to the Maf family.</text>
</comment>
<dbReference type="Proteomes" id="UP000003288">
    <property type="component" value="Unassembled WGS sequence"/>
</dbReference>
<dbReference type="NCBIfam" id="TIGR00172">
    <property type="entry name" value="maf"/>
    <property type="match status" value="1"/>
</dbReference>
<keyword evidence="3 4" id="KW-0546">Nucleotide metabolism</keyword>
<dbReference type="PIRSF" id="PIRSF006305">
    <property type="entry name" value="Maf"/>
    <property type="match status" value="1"/>
</dbReference>
<dbReference type="Pfam" id="PF02545">
    <property type="entry name" value="Maf"/>
    <property type="match status" value="1"/>
</dbReference>
<evidence type="ECO:0000313" key="6">
    <source>
        <dbReference type="EMBL" id="QCT93702.1"/>
    </source>
</evidence>
<evidence type="ECO:0000256" key="4">
    <source>
        <dbReference type="HAMAP-Rule" id="MF_00528"/>
    </source>
</evidence>
<dbReference type="RefSeq" id="WP_007474888.1">
    <property type="nucleotide sequence ID" value="NZ_ABCJ01000006.1"/>
</dbReference>
<dbReference type="Gene3D" id="3.90.950.10">
    <property type="match status" value="1"/>
</dbReference>
<reference evidence="6 8" key="2">
    <citation type="submission" date="2019-05" db="EMBL/GenBank/DDBJ databases">
        <title>A comparative analysis of the Nautiliaceae.</title>
        <authorList>
            <person name="Grosche A."/>
            <person name="Smedile F."/>
            <person name="Vetriani C."/>
        </authorList>
    </citation>
    <scope>NUCLEOTIDE SEQUENCE [LARGE SCALE GENOMIC DNA]</scope>
    <source>
        <strain evidence="6 8">TB-2</strain>
    </source>
</reference>
<dbReference type="EMBL" id="ABCJ01000006">
    <property type="protein sequence ID" value="EDM23382.1"/>
    <property type="molecule type" value="Genomic_DNA"/>
</dbReference>
<organism evidence="5 7">
    <name type="scientific">Caminibacter mediatlanticus TB-2</name>
    <dbReference type="NCBI Taxonomy" id="391592"/>
    <lineage>
        <taxon>Bacteria</taxon>
        <taxon>Pseudomonadati</taxon>
        <taxon>Campylobacterota</taxon>
        <taxon>Epsilonproteobacteria</taxon>
        <taxon>Nautiliales</taxon>
        <taxon>Nautiliaceae</taxon>
        <taxon>Caminibacter</taxon>
    </lineage>
</organism>
<comment type="subcellular location">
    <subcellularLocation>
        <location evidence="4">Cytoplasm</location>
    </subcellularLocation>
</comment>
<protein>
    <recommendedName>
        <fullName evidence="4">Nucleoside triphosphate pyrophosphatase</fullName>
        <ecNumber evidence="4">3.6.1.9</ecNumber>
    </recommendedName>
    <alternativeName>
        <fullName evidence="4">Nucleotide pyrophosphatase</fullName>
        <shortName evidence="4">Nucleotide PPase</shortName>
    </alternativeName>
</protein>
<evidence type="ECO:0000256" key="2">
    <source>
        <dbReference type="ARBA" id="ARBA00022801"/>
    </source>
</evidence>
<dbReference type="GO" id="GO:0005737">
    <property type="term" value="C:cytoplasm"/>
    <property type="evidence" value="ECO:0007669"/>
    <property type="project" value="UniProtKB-SubCell"/>
</dbReference>
<dbReference type="InterPro" id="IPR029001">
    <property type="entry name" value="ITPase-like_fam"/>
</dbReference>
<dbReference type="EC" id="3.6.1.9" evidence="4"/>
<keyword evidence="8" id="KW-1185">Reference proteome</keyword>
<dbReference type="PANTHER" id="PTHR43213">
    <property type="entry name" value="BIFUNCTIONAL DTTP/UTP PYROPHOSPHATASE/METHYLTRANSFERASE PROTEIN-RELATED"/>
    <property type="match status" value="1"/>
</dbReference>
<reference evidence="5 7" key="1">
    <citation type="journal article" date="2011" name="Stand. Genomic Sci.">
        <title>Draft genome sequence of Caminibacter mediatlanticus strain TB-2, an epsilonproteobacterium isolated from a deep-sea hydrothermal vent.</title>
        <authorList>
            <person name="Giovannelli D."/>
            <person name="Ferriera S."/>
            <person name="Johnson J."/>
            <person name="Kravitz S."/>
            <person name="Perez-Rodriguez I."/>
            <person name="Ricci J."/>
            <person name="O'Brien C."/>
            <person name="Voordeckers J.W."/>
            <person name="Bini E."/>
            <person name="Vetriani C."/>
        </authorList>
    </citation>
    <scope>NUCLEOTIDE SEQUENCE [LARGE SCALE GENOMIC DNA]</scope>
    <source>
        <strain evidence="5 7">TB-2</strain>
    </source>
</reference>
<comment type="function">
    <text evidence="4">Nucleoside triphosphate pyrophosphatase. May have a dual role in cell division arrest and in preventing the incorporation of modified nucleotides into cellular nucleic acids.</text>
</comment>
<evidence type="ECO:0000256" key="1">
    <source>
        <dbReference type="ARBA" id="ARBA00001968"/>
    </source>
</evidence>
<dbReference type="EMBL" id="CP040463">
    <property type="protein sequence ID" value="QCT93702.1"/>
    <property type="molecule type" value="Genomic_DNA"/>
</dbReference>
<proteinExistence type="inferred from homology"/>
<evidence type="ECO:0000313" key="5">
    <source>
        <dbReference type="EMBL" id="EDM23382.1"/>
    </source>
</evidence>
<evidence type="ECO:0000256" key="3">
    <source>
        <dbReference type="ARBA" id="ARBA00023080"/>
    </source>
</evidence>
<comment type="cofactor">
    <cofactor evidence="1 4">
        <name>a divalent metal cation</name>
        <dbReference type="ChEBI" id="CHEBI:60240"/>
    </cofactor>
</comment>
<name>A0AAI9AGU6_9BACT</name>
<dbReference type="PANTHER" id="PTHR43213:SF5">
    <property type="entry name" value="BIFUNCTIONAL DTTP_UTP PYROPHOSPHATASE_METHYLTRANSFERASE PROTEIN-RELATED"/>
    <property type="match status" value="1"/>
</dbReference>
<comment type="caution">
    <text evidence="4">Lacks conserved residue(s) required for the propagation of feature annotation.</text>
</comment>
<keyword evidence="4" id="KW-0963">Cytoplasm</keyword>